<dbReference type="RefSeq" id="WP_208914261.1">
    <property type="nucleotide sequence ID" value="NZ_LT840184.1"/>
</dbReference>
<reference evidence="2 3" key="1">
    <citation type="submission" date="2017-04" db="EMBL/GenBank/DDBJ databases">
        <authorList>
            <person name="Afonso C.L."/>
            <person name="Miller P.J."/>
            <person name="Scott M.A."/>
            <person name="Spackman E."/>
            <person name="Goraichik I."/>
            <person name="Dimitrov K.M."/>
            <person name="Suarez D.L."/>
            <person name="Swayne D.E."/>
        </authorList>
    </citation>
    <scope>NUCLEOTIDE SEQUENCE [LARGE SCALE GENOMIC DNA]</scope>
    <source>
        <strain evidence="2 3">N3/975</strain>
    </source>
</reference>
<dbReference type="GO" id="GO:0043164">
    <property type="term" value="P:Gram-negative-bacterium-type cell wall biogenesis"/>
    <property type="evidence" value="ECO:0007669"/>
    <property type="project" value="TreeGrafter"/>
</dbReference>
<sequence>MRQSMFTGMKSSNSSKGRPWLKRCLYGVLALFLMGIVWSTYVYYQINRAESTVKAEADVGIILGASMWGDHPSPGLRERLEHGLKLYEEGFYNSFIVTGGLDAPGLKYTEAEGMRNYLVEAGVSESDIVLENEATSTYENLLFSKRIMKEHGWSSAIIVTHDYHGTRSLEVAETLGYENPTMALTTSTVLPMAKHKGREILAYTKWTVDRFLITLGWK</sequence>
<dbReference type="InterPro" id="IPR051599">
    <property type="entry name" value="Cell_Envelope_Assoc"/>
</dbReference>
<accession>A0A1X7HGS6</accession>
<keyword evidence="3" id="KW-1185">Reference proteome</keyword>
<name>A0A1X7HGS6_9BACL</name>
<protein>
    <submittedName>
        <fullName evidence="2">Protein SanA, affects membrane permeability for vancomycin</fullName>
    </submittedName>
</protein>
<dbReference type="CDD" id="cd06259">
    <property type="entry name" value="YdcF-like"/>
    <property type="match status" value="1"/>
</dbReference>
<evidence type="ECO:0000313" key="2">
    <source>
        <dbReference type="EMBL" id="SMF86472.1"/>
    </source>
</evidence>
<organism evidence="2 3">
    <name type="scientific">Paenibacillus uliginis N3/975</name>
    <dbReference type="NCBI Taxonomy" id="1313296"/>
    <lineage>
        <taxon>Bacteria</taxon>
        <taxon>Bacillati</taxon>
        <taxon>Bacillota</taxon>
        <taxon>Bacilli</taxon>
        <taxon>Bacillales</taxon>
        <taxon>Paenibacillaceae</taxon>
        <taxon>Paenibacillus</taxon>
    </lineage>
</organism>
<dbReference type="Proteomes" id="UP000192940">
    <property type="component" value="Chromosome I"/>
</dbReference>
<dbReference type="InterPro" id="IPR014729">
    <property type="entry name" value="Rossmann-like_a/b/a_fold"/>
</dbReference>
<dbReference type="EMBL" id="LT840184">
    <property type="protein sequence ID" value="SMF86472.1"/>
    <property type="molecule type" value="Genomic_DNA"/>
</dbReference>
<dbReference type="PANTHER" id="PTHR30336:SF4">
    <property type="entry name" value="ENVELOPE BIOGENESIS FACTOR ELYC"/>
    <property type="match status" value="1"/>
</dbReference>
<proteinExistence type="predicted"/>
<dbReference type="Pfam" id="PF02698">
    <property type="entry name" value="DUF218"/>
    <property type="match status" value="1"/>
</dbReference>
<evidence type="ECO:0000313" key="3">
    <source>
        <dbReference type="Proteomes" id="UP000192940"/>
    </source>
</evidence>
<dbReference type="AlphaFoldDB" id="A0A1X7HGS6"/>
<dbReference type="GO" id="GO:0000270">
    <property type="term" value="P:peptidoglycan metabolic process"/>
    <property type="evidence" value="ECO:0007669"/>
    <property type="project" value="TreeGrafter"/>
</dbReference>
<dbReference type="GO" id="GO:0005886">
    <property type="term" value="C:plasma membrane"/>
    <property type="evidence" value="ECO:0007669"/>
    <property type="project" value="TreeGrafter"/>
</dbReference>
<dbReference type="Gene3D" id="3.40.50.620">
    <property type="entry name" value="HUPs"/>
    <property type="match status" value="1"/>
</dbReference>
<dbReference type="InterPro" id="IPR003848">
    <property type="entry name" value="DUF218"/>
</dbReference>
<dbReference type="STRING" id="1313296.SAMN05661091_3400"/>
<gene>
    <name evidence="2" type="ORF">SAMN05661091_3400</name>
</gene>
<dbReference type="PANTHER" id="PTHR30336">
    <property type="entry name" value="INNER MEMBRANE PROTEIN, PROBABLE PERMEASE"/>
    <property type="match status" value="1"/>
</dbReference>
<evidence type="ECO:0000259" key="1">
    <source>
        <dbReference type="Pfam" id="PF02698"/>
    </source>
</evidence>
<feature type="domain" description="DUF218" evidence="1">
    <location>
        <begin position="58"/>
        <end position="193"/>
    </location>
</feature>